<proteinExistence type="predicted"/>
<keyword evidence="3" id="KW-1185">Reference proteome</keyword>
<comment type="caution">
    <text evidence="2">The sequence shown here is derived from an EMBL/GenBank/DDBJ whole genome shotgun (WGS) entry which is preliminary data.</text>
</comment>
<name>A0ABQ7C2V6_BRACR</name>
<protein>
    <submittedName>
        <fullName evidence="2">Uncharacterized protein</fullName>
    </submittedName>
</protein>
<feature type="region of interest" description="Disordered" evidence="1">
    <location>
        <begin position="23"/>
        <end position="160"/>
    </location>
</feature>
<accession>A0ABQ7C2V6</accession>
<evidence type="ECO:0000313" key="3">
    <source>
        <dbReference type="Proteomes" id="UP000266723"/>
    </source>
</evidence>
<dbReference type="EMBL" id="QGKV02000832">
    <property type="protein sequence ID" value="KAF3545877.1"/>
    <property type="molecule type" value="Genomic_DNA"/>
</dbReference>
<feature type="compositionally biased region" description="Basic and acidic residues" evidence="1">
    <location>
        <begin position="89"/>
        <end position="116"/>
    </location>
</feature>
<dbReference type="Proteomes" id="UP000266723">
    <property type="component" value="Unassembled WGS sequence"/>
</dbReference>
<sequence>MEQLHHELSPESITYCTLSVTRNQQRRRAGNETQNRGATAYLSREEQRGRGTSKRKGGAGLKPRSVRCIDTPTPEDLSPTRTETGEQEADTRRLQGTEHTLKRKRTTEQSHMRETSDGPPSGHPEKEAHRHITVSKSISNLKNNRHDEAQDTRSEGLDAATRSTLKTRGIRIASTPHWLINTTWACFG</sequence>
<feature type="compositionally biased region" description="Basic and acidic residues" evidence="1">
    <location>
        <begin position="144"/>
        <end position="156"/>
    </location>
</feature>
<organism evidence="2 3">
    <name type="scientific">Brassica cretica</name>
    <name type="common">Mustard</name>
    <dbReference type="NCBI Taxonomy" id="69181"/>
    <lineage>
        <taxon>Eukaryota</taxon>
        <taxon>Viridiplantae</taxon>
        <taxon>Streptophyta</taxon>
        <taxon>Embryophyta</taxon>
        <taxon>Tracheophyta</taxon>
        <taxon>Spermatophyta</taxon>
        <taxon>Magnoliopsida</taxon>
        <taxon>eudicotyledons</taxon>
        <taxon>Gunneridae</taxon>
        <taxon>Pentapetalae</taxon>
        <taxon>rosids</taxon>
        <taxon>malvids</taxon>
        <taxon>Brassicales</taxon>
        <taxon>Brassicaceae</taxon>
        <taxon>Brassiceae</taxon>
        <taxon>Brassica</taxon>
    </lineage>
</organism>
<evidence type="ECO:0000256" key="1">
    <source>
        <dbReference type="SAM" id="MobiDB-lite"/>
    </source>
</evidence>
<gene>
    <name evidence="2" type="ORF">DY000_02010137</name>
</gene>
<evidence type="ECO:0000313" key="2">
    <source>
        <dbReference type="EMBL" id="KAF3545877.1"/>
    </source>
</evidence>
<reference evidence="2 3" key="1">
    <citation type="journal article" date="2020" name="BMC Genomics">
        <title>Intraspecific diversification of the crop wild relative Brassica cretica Lam. using demographic model selection.</title>
        <authorList>
            <person name="Kioukis A."/>
            <person name="Michalopoulou V.A."/>
            <person name="Briers L."/>
            <person name="Pirintsos S."/>
            <person name="Studholme D.J."/>
            <person name="Pavlidis P."/>
            <person name="Sarris P.F."/>
        </authorList>
    </citation>
    <scope>NUCLEOTIDE SEQUENCE [LARGE SCALE GENOMIC DNA]</scope>
    <source>
        <strain evidence="3">cv. PFS-1207/04</strain>
    </source>
</reference>